<evidence type="ECO:0000259" key="3">
    <source>
        <dbReference type="Pfam" id="PF13439"/>
    </source>
</evidence>
<dbReference type="AlphaFoldDB" id="A0A3E2DN66"/>
<evidence type="ECO:0000256" key="2">
    <source>
        <dbReference type="ARBA" id="ARBA00022679"/>
    </source>
</evidence>
<evidence type="ECO:0000313" key="4">
    <source>
        <dbReference type="EMBL" id="RFT46829.1"/>
    </source>
</evidence>
<dbReference type="Pfam" id="PF13692">
    <property type="entry name" value="Glyco_trans_1_4"/>
    <property type="match status" value="1"/>
</dbReference>
<dbReference type="Proteomes" id="UP000259211">
    <property type="component" value="Unassembled WGS sequence"/>
</dbReference>
<dbReference type="PANTHER" id="PTHR45947:SF3">
    <property type="entry name" value="SULFOQUINOVOSYL TRANSFERASE SQD2"/>
    <property type="match status" value="1"/>
</dbReference>
<dbReference type="GO" id="GO:0016757">
    <property type="term" value="F:glycosyltransferase activity"/>
    <property type="evidence" value="ECO:0007669"/>
    <property type="project" value="UniProtKB-KW"/>
</dbReference>
<feature type="domain" description="Glycosyltransferase subfamily 4-like N-terminal" evidence="3">
    <location>
        <begin position="28"/>
        <end position="174"/>
    </location>
</feature>
<sequence length="373" mass="40888">MTDSPRLGRVVSLSTVHHGHDNRVFNKEARALVGAGHDYHLVISAERDGIDQGIPVVALHREEGRARRLVVSQREAWQHLQALQPEVLHIHDPELIPLALLWGRRHHCKVIHDAHEDLIGQVDTKPYLGRVTRPLARLAARGLVGLADRGVDAVVAATPTVGERFHHSPVTVVRNYPWLGNYDATPDPVLGRLVYVGDLSEERKLSFMIDVTRRARQRVPGAHLVLAGRVLPRCQDTVDRAVAEGFVEHLGLIDPTEVPKVLASGQLGLVFLKPLPNYVASLPTKLFEYMASQVPFAASDFPAWREMFDGYGAGIFVDTEDVAATADAVGALLADPTRCHEMGQAGRRAVESGLNFESQAEALTGLVSRLLEG</sequence>
<keyword evidence="2 4" id="KW-0808">Transferase</keyword>
<evidence type="ECO:0000313" key="5">
    <source>
        <dbReference type="Proteomes" id="UP000259211"/>
    </source>
</evidence>
<dbReference type="EMBL" id="NOWI01000001">
    <property type="protein sequence ID" value="RFT46829.1"/>
    <property type="molecule type" value="Genomic_DNA"/>
</dbReference>
<protein>
    <submittedName>
        <fullName evidence="4">Glycosyl transferase family 1</fullName>
    </submittedName>
</protein>
<evidence type="ECO:0000256" key="1">
    <source>
        <dbReference type="ARBA" id="ARBA00022676"/>
    </source>
</evidence>
<dbReference type="PANTHER" id="PTHR45947">
    <property type="entry name" value="SULFOQUINOVOSYL TRANSFERASE SQD2"/>
    <property type="match status" value="1"/>
</dbReference>
<dbReference type="Pfam" id="PF13439">
    <property type="entry name" value="Glyco_transf_4"/>
    <property type="match status" value="1"/>
</dbReference>
<dbReference type="InterPro" id="IPR050194">
    <property type="entry name" value="Glycosyltransferase_grp1"/>
</dbReference>
<accession>A0A3E2DN66</accession>
<organism evidence="4 5">
    <name type="scientific">Cutibacterium avidum</name>
    <dbReference type="NCBI Taxonomy" id="33010"/>
    <lineage>
        <taxon>Bacteria</taxon>
        <taxon>Bacillati</taxon>
        <taxon>Actinomycetota</taxon>
        <taxon>Actinomycetes</taxon>
        <taxon>Propionibacteriales</taxon>
        <taxon>Propionibacteriaceae</taxon>
        <taxon>Cutibacterium</taxon>
    </lineage>
</organism>
<gene>
    <name evidence="4" type="ORF">CHT91_00420</name>
</gene>
<dbReference type="InterPro" id="IPR028098">
    <property type="entry name" value="Glyco_trans_4-like_N"/>
</dbReference>
<reference evidence="4 5" key="1">
    <citation type="submission" date="2017-07" db="EMBL/GenBank/DDBJ databases">
        <authorList>
            <person name="Sun Z.S."/>
            <person name="Albrecht U."/>
            <person name="Echele G."/>
            <person name="Lee C.C."/>
        </authorList>
    </citation>
    <scope>NUCLEOTIDE SEQUENCE [LARGE SCALE GENOMIC DNA]</scope>
    <source>
        <strain evidence="4 5">P16-029</strain>
    </source>
</reference>
<proteinExistence type="predicted"/>
<keyword evidence="1" id="KW-0328">Glycosyltransferase</keyword>
<dbReference type="Gene3D" id="3.40.50.2000">
    <property type="entry name" value="Glycogen Phosphorylase B"/>
    <property type="match status" value="2"/>
</dbReference>
<dbReference type="SUPFAM" id="SSF53756">
    <property type="entry name" value="UDP-Glycosyltransferase/glycogen phosphorylase"/>
    <property type="match status" value="1"/>
</dbReference>
<name>A0A3E2DN66_9ACTN</name>
<comment type="caution">
    <text evidence="4">The sequence shown here is derived from an EMBL/GenBank/DDBJ whole genome shotgun (WGS) entry which is preliminary data.</text>
</comment>
<dbReference type="RefSeq" id="WP_117188196.1">
    <property type="nucleotide sequence ID" value="NZ_AP031491.1"/>
</dbReference>
<dbReference type="GO" id="GO:1901137">
    <property type="term" value="P:carbohydrate derivative biosynthetic process"/>
    <property type="evidence" value="ECO:0007669"/>
    <property type="project" value="UniProtKB-ARBA"/>
</dbReference>